<reference evidence="2" key="1">
    <citation type="journal article" date="2019" name="Int. J. Syst. Evol. Microbiol.">
        <title>The Global Catalogue of Microorganisms (GCM) 10K type strain sequencing project: providing services to taxonomists for standard genome sequencing and annotation.</title>
        <authorList>
            <consortium name="The Broad Institute Genomics Platform"/>
            <consortium name="The Broad Institute Genome Sequencing Center for Infectious Disease"/>
            <person name="Wu L."/>
            <person name="Ma J."/>
        </authorList>
    </citation>
    <scope>NUCLEOTIDE SEQUENCE [LARGE SCALE GENOMIC DNA]</scope>
    <source>
        <strain evidence="2">CCUG 62953</strain>
    </source>
</reference>
<sequence length="74" mass="7965">MTRQPVSLTIPDLSRFARSLRGGLAQPPGQQETLNLLARAAGFRNFQHLSARQRGAPPPADAEAVARALRAFDG</sequence>
<evidence type="ECO:0000313" key="1">
    <source>
        <dbReference type="EMBL" id="MFD1343617.1"/>
    </source>
</evidence>
<gene>
    <name evidence="1" type="ORF">ACFQ4E_14395</name>
</gene>
<comment type="caution">
    <text evidence="1">The sequence shown here is derived from an EMBL/GenBank/DDBJ whole genome shotgun (WGS) entry which is preliminary data.</text>
</comment>
<proteinExistence type="predicted"/>
<evidence type="ECO:0000313" key="2">
    <source>
        <dbReference type="Proteomes" id="UP001597135"/>
    </source>
</evidence>
<keyword evidence="2" id="KW-1185">Reference proteome</keyword>
<name>A0ABW3ZKD5_9RHOB</name>
<dbReference type="EMBL" id="JBHTMU010000027">
    <property type="protein sequence ID" value="MFD1343617.1"/>
    <property type="molecule type" value="Genomic_DNA"/>
</dbReference>
<accession>A0ABW3ZKD5</accession>
<dbReference type="Proteomes" id="UP001597135">
    <property type="component" value="Unassembled WGS sequence"/>
</dbReference>
<feature type="non-terminal residue" evidence="1">
    <location>
        <position position="74"/>
    </location>
</feature>
<protein>
    <submittedName>
        <fullName evidence="1">DUF2087 domain-containing protein</fullName>
    </submittedName>
</protein>
<organism evidence="1 2">
    <name type="scientific">Litorisediminicola beolgyonensis</name>
    <dbReference type="NCBI Taxonomy" id="1173614"/>
    <lineage>
        <taxon>Bacteria</taxon>
        <taxon>Pseudomonadati</taxon>
        <taxon>Pseudomonadota</taxon>
        <taxon>Alphaproteobacteria</taxon>
        <taxon>Rhodobacterales</taxon>
        <taxon>Paracoccaceae</taxon>
        <taxon>Litorisediminicola</taxon>
    </lineage>
</organism>